<dbReference type="Gene3D" id="3.30.565.10">
    <property type="entry name" value="Histidine kinase-like ATPase, C-terminal domain"/>
    <property type="match status" value="1"/>
</dbReference>
<dbReference type="CDD" id="cd16917">
    <property type="entry name" value="HATPase_UhpB-NarQ-NarX-like"/>
    <property type="match status" value="1"/>
</dbReference>
<dbReference type="EMBL" id="AP027732">
    <property type="protein sequence ID" value="BDZ48920.1"/>
    <property type="molecule type" value="Genomic_DNA"/>
</dbReference>
<evidence type="ECO:0000256" key="3">
    <source>
        <dbReference type="ARBA" id="ARBA00022679"/>
    </source>
</evidence>
<dbReference type="InterPro" id="IPR050482">
    <property type="entry name" value="Sensor_HK_TwoCompSys"/>
</dbReference>
<gene>
    <name evidence="8" type="ORF">GCM10025867_11610</name>
</gene>
<dbReference type="Pfam" id="PF02518">
    <property type="entry name" value="HATPase_c"/>
    <property type="match status" value="1"/>
</dbReference>
<dbReference type="RefSeq" id="WP_350271642.1">
    <property type="nucleotide sequence ID" value="NZ_AP027732.1"/>
</dbReference>
<protein>
    <recommendedName>
        <fullName evidence="2">histidine kinase</fullName>
        <ecNumber evidence="2">2.7.13.3</ecNumber>
    </recommendedName>
</protein>
<dbReference type="PANTHER" id="PTHR24421:SF59">
    <property type="entry name" value="OXYGEN SENSOR HISTIDINE KINASE NREB"/>
    <property type="match status" value="1"/>
</dbReference>
<dbReference type="PRINTS" id="PR00344">
    <property type="entry name" value="BCTRLSENSOR"/>
</dbReference>
<evidence type="ECO:0000256" key="5">
    <source>
        <dbReference type="ARBA" id="ARBA00023012"/>
    </source>
</evidence>
<dbReference type="InterPro" id="IPR005467">
    <property type="entry name" value="His_kinase_dom"/>
</dbReference>
<feature type="compositionally biased region" description="Low complexity" evidence="6">
    <location>
        <begin position="97"/>
        <end position="107"/>
    </location>
</feature>
<evidence type="ECO:0000256" key="4">
    <source>
        <dbReference type="ARBA" id="ARBA00022777"/>
    </source>
</evidence>
<keyword evidence="5" id="KW-0902">Two-component regulatory system</keyword>
<keyword evidence="3" id="KW-0808">Transferase</keyword>
<proteinExistence type="predicted"/>
<comment type="catalytic activity">
    <reaction evidence="1">
        <text>ATP + protein L-histidine = ADP + protein N-phospho-L-histidine.</text>
        <dbReference type="EC" id="2.7.13.3"/>
    </reaction>
</comment>
<dbReference type="InterPro" id="IPR004358">
    <property type="entry name" value="Sig_transdc_His_kin-like_C"/>
</dbReference>
<evidence type="ECO:0000256" key="6">
    <source>
        <dbReference type="SAM" id="MobiDB-lite"/>
    </source>
</evidence>
<feature type="region of interest" description="Disordered" evidence="6">
    <location>
        <begin position="97"/>
        <end position="132"/>
    </location>
</feature>
<dbReference type="InterPro" id="IPR003594">
    <property type="entry name" value="HATPase_dom"/>
</dbReference>
<evidence type="ECO:0000256" key="2">
    <source>
        <dbReference type="ARBA" id="ARBA00012438"/>
    </source>
</evidence>
<accession>A0ABN6XZ42</accession>
<dbReference type="EC" id="2.7.13.3" evidence="2"/>
<dbReference type="InterPro" id="IPR036890">
    <property type="entry name" value="HATPase_C_sf"/>
</dbReference>
<evidence type="ECO:0000259" key="7">
    <source>
        <dbReference type="PROSITE" id="PS50109"/>
    </source>
</evidence>
<feature type="compositionally biased region" description="Low complexity" evidence="6">
    <location>
        <begin position="114"/>
        <end position="123"/>
    </location>
</feature>
<dbReference type="PROSITE" id="PS50109">
    <property type="entry name" value="HIS_KIN"/>
    <property type="match status" value="1"/>
</dbReference>
<evidence type="ECO:0000313" key="9">
    <source>
        <dbReference type="Proteomes" id="UP001321486"/>
    </source>
</evidence>
<dbReference type="SUPFAM" id="SSF55874">
    <property type="entry name" value="ATPase domain of HSP90 chaperone/DNA topoisomerase II/histidine kinase"/>
    <property type="match status" value="1"/>
</dbReference>
<keyword evidence="9" id="KW-1185">Reference proteome</keyword>
<evidence type="ECO:0000313" key="8">
    <source>
        <dbReference type="EMBL" id="BDZ48920.1"/>
    </source>
</evidence>
<dbReference type="PANTHER" id="PTHR24421">
    <property type="entry name" value="NITRATE/NITRITE SENSOR PROTEIN NARX-RELATED"/>
    <property type="match status" value="1"/>
</dbReference>
<keyword evidence="4" id="KW-0418">Kinase</keyword>
<reference evidence="9" key="1">
    <citation type="journal article" date="2019" name="Int. J. Syst. Evol. Microbiol.">
        <title>The Global Catalogue of Microorganisms (GCM) 10K type strain sequencing project: providing services to taxonomists for standard genome sequencing and annotation.</title>
        <authorList>
            <consortium name="The Broad Institute Genomics Platform"/>
            <consortium name="The Broad Institute Genome Sequencing Center for Infectious Disease"/>
            <person name="Wu L."/>
            <person name="Ma J."/>
        </authorList>
    </citation>
    <scope>NUCLEOTIDE SEQUENCE [LARGE SCALE GENOMIC DNA]</scope>
    <source>
        <strain evidence="9">NBRC 108728</strain>
    </source>
</reference>
<dbReference type="Proteomes" id="UP001321486">
    <property type="component" value="Chromosome"/>
</dbReference>
<organism evidence="8 9">
    <name type="scientific">Frondihabitans sucicola</name>
    <dbReference type="NCBI Taxonomy" id="1268041"/>
    <lineage>
        <taxon>Bacteria</taxon>
        <taxon>Bacillati</taxon>
        <taxon>Actinomycetota</taxon>
        <taxon>Actinomycetes</taxon>
        <taxon>Micrococcales</taxon>
        <taxon>Microbacteriaceae</taxon>
        <taxon>Frondihabitans</taxon>
    </lineage>
</organism>
<sequence length="132" mass="12683">MVLLRCAQEGLANVRKHSGASTADLVLRRIGGDIVLTVHDDGCGFDASALSDGFGLAGMRERIALVRGHLEVRSAPGSGSTLTVALPVEGASAAGAPAAVASSSAGTPAGGTSTGAAARQPGAVAGGPGVPV</sequence>
<name>A0ABN6XZ42_9MICO</name>
<evidence type="ECO:0000256" key="1">
    <source>
        <dbReference type="ARBA" id="ARBA00000085"/>
    </source>
</evidence>
<feature type="domain" description="Histidine kinase" evidence="7">
    <location>
        <begin position="1"/>
        <end position="90"/>
    </location>
</feature>